<evidence type="ECO:0000256" key="1">
    <source>
        <dbReference type="ARBA" id="ARBA00007734"/>
    </source>
</evidence>
<comment type="caution">
    <text evidence="4">The sequence shown here is derived from an EMBL/GenBank/DDBJ whole genome shotgun (WGS) entry which is preliminary data.</text>
</comment>
<feature type="domain" description="Transglycosylase SLT" evidence="2">
    <location>
        <begin position="71"/>
        <end position="170"/>
    </location>
</feature>
<accession>A0A351U0F9</accession>
<dbReference type="PANTHER" id="PTHR37423:SF2">
    <property type="entry name" value="MEMBRANE-BOUND LYTIC MUREIN TRANSGLYCOSYLASE C"/>
    <property type="match status" value="1"/>
</dbReference>
<dbReference type="Gene3D" id="1.10.530.10">
    <property type="match status" value="1"/>
</dbReference>
<evidence type="ECO:0000313" key="4">
    <source>
        <dbReference type="EMBL" id="NLW35549.1"/>
    </source>
</evidence>
<dbReference type="EMBL" id="JAAYEE010000140">
    <property type="protein sequence ID" value="NLW35549.1"/>
    <property type="molecule type" value="Genomic_DNA"/>
</dbReference>
<comment type="similarity">
    <text evidence="1">Belongs to the transglycosylase Slt family.</text>
</comment>
<evidence type="ECO:0000313" key="5">
    <source>
        <dbReference type="Proteomes" id="UP000777265"/>
    </source>
</evidence>
<dbReference type="InterPro" id="IPR023346">
    <property type="entry name" value="Lysozyme-like_dom_sf"/>
</dbReference>
<dbReference type="InterPro" id="IPR008258">
    <property type="entry name" value="Transglycosylase_SLT_dom_1"/>
</dbReference>
<evidence type="ECO:0000259" key="2">
    <source>
        <dbReference type="Pfam" id="PF01464"/>
    </source>
</evidence>
<protein>
    <submittedName>
        <fullName evidence="4">Lytic transglycosylase domain-containing protein</fullName>
    </submittedName>
</protein>
<dbReference type="GO" id="GO:0016020">
    <property type="term" value="C:membrane"/>
    <property type="evidence" value="ECO:0007669"/>
    <property type="project" value="InterPro"/>
</dbReference>
<dbReference type="Pfam" id="PF13511">
    <property type="entry name" value="DUF4124"/>
    <property type="match status" value="1"/>
</dbReference>
<organism evidence="4 5">
    <name type="scientific">Syntrophorhabdus aromaticivorans</name>
    <dbReference type="NCBI Taxonomy" id="328301"/>
    <lineage>
        <taxon>Bacteria</taxon>
        <taxon>Pseudomonadati</taxon>
        <taxon>Thermodesulfobacteriota</taxon>
        <taxon>Syntrophorhabdia</taxon>
        <taxon>Syntrophorhabdales</taxon>
        <taxon>Syntrophorhabdaceae</taxon>
        <taxon>Syntrophorhabdus</taxon>
    </lineage>
</organism>
<reference evidence="4" key="1">
    <citation type="journal article" date="2020" name="Biotechnol. Biofuels">
        <title>New insights from the biogas microbiome by comprehensive genome-resolved metagenomics of nearly 1600 species originating from multiple anaerobic digesters.</title>
        <authorList>
            <person name="Campanaro S."/>
            <person name="Treu L."/>
            <person name="Rodriguez-R L.M."/>
            <person name="Kovalovszki A."/>
            <person name="Ziels R.M."/>
            <person name="Maus I."/>
            <person name="Zhu X."/>
            <person name="Kougias P.G."/>
            <person name="Basile A."/>
            <person name="Luo G."/>
            <person name="Schluter A."/>
            <person name="Konstantinidis K.T."/>
            <person name="Angelidaki I."/>
        </authorList>
    </citation>
    <scope>NUCLEOTIDE SEQUENCE</scope>
    <source>
        <strain evidence="4">AS06rmzACSIP_7</strain>
    </source>
</reference>
<dbReference type="SUPFAM" id="SSF53955">
    <property type="entry name" value="Lysozyme-like"/>
    <property type="match status" value="1"/>
</dbReference>
<gene>
    <name evidence="4" type="ORF">GXY80_08740</name>
</gene>
<sequence>MRTKVLVTLLICLFPLCGVCGIYGYVDNKGVYHFTNIKPTRKGYRVVVPDQPKTFSARGINNGNNDRYDSLIFQHAYNHGVDPSLVKAVMKAESNFNPQAVSQKGAQGLMQLMPDTARLMSVQDPFDPDDNIRGGTKYLSLLDQTFQGNLELILAAYNAGPSKVKEHKMNVPPIEETRNYVRRVKNYYNKLKNPNER</sequence>
<proteinExistence type="inferred from homology"/>
<dbReference type="GO" id="GO:0000270">
    <property type="term" value="P:peptidoglycan metabolic process"/>
    <property type="evidence" value="ECO:0007669"/>
    <property type="project" value="InterPro"/>
</dbReference>
<dbReference type="STRING" id="909663.GCA_000512235_01733"/>
<dbReference type="CDD" id="cd16896">
    <property type="entry name" value="LT_Slt70-like"/>
    <property type="match status" value="1"/>
</dbReference>
<name>A0A351U0F9_9BACT</name>
<dbReference type="AlphaFoldDB" id="A0A351U0F9"/>
<dbReference type="InterPro" id="IPR000189">
    <property type="entry name" value="Transglyc_AS"/>
</dbReference>
<dbReference type="Proteomes" id="UP000777265">
    <property type="component" value="Unassembled WGS sequence"/>
</dbReference>
<dbReference type="Pfam" id="PF01464">
    <property type="entry name" value="SLT"/>
    <property type="match status" value="1"/>
</dbReference>
<feature type="domain" description="DUF4124" evidence="3">
    <location>
        <begin position="9"/>
        <end position="57"/>
    </location>
</feature>
<evidence type="ECO:0000259" key="3">
    <source>
        <dbReference type="Pfam" id="PF13511"/>
    </source>
</evidence>
<dbReference type="PANTHER" id="PTHR37423">
    <property type="entry name" value="SOLUBLE LYTIC MUREIN TRANSGLYCOSYLASE-RELATED"/>
    <property type="match status" value="1"/>
</dbReference>
<reference evidence="4" key="2">
    <citation type="submission" date="2020-01" db="EMBL/GenBank/DDBJ databases">
        <authorList>
            <person name="Campanaro S."/>
        </authorList>
    </citation>
    <scope>NUCLEOTIDE SEQUENCE</scope>
    <source>
        <strain evidence="4">AS06rmzACSIP_7</strain>
    </source>
</reference>
<dbReference type="PROSITE" id="PS00922">
    <property type="entry name" value="TRANSGLYCOSYLASE"/>
    <property type="match status" value="1"/>
</dbReference>
<dbReference type="InterPro" id="IPR025392">
    <property type="entry name" value="DUF4124"/>
</dbReference>
<dbReference type="GO" id="GO:0008933">
    <property type="term" value="F:peptidoglycan lytic transglycosylase activity"/>
    <property type="evidence" value="ECO:0007669"/>
    <property type="project" value="InterPro"/>
</dbReference>